<keyword evidence="4" id="KW-1185">Reference proteome</keyword>
<sequence length="384" mass="42264">MNEVRIGIIGIGNMGSNHAKKLIAGDVPRAKLTALCDTDPKRLESFPDQKHFSDGEEMINSGEIDAVIIATPHYSHTTLGIAALKAGLHTLVEKPISVHKADCERLIAAHTDKSKVFAAMFNQRTDPRYVKLRELITSGQLGRINRVNWIITDWFRTATYYSSGGWRATWEGEGGGVLLNQCPHQLDLMQWLFGMPTHVRSYCEIGRYHDIEVDDDVTTYLKYPSGATGVFITTTGEAPGTNRLEVAAEQGKVVIEGEGIKWTRNEKQATEFSNETDKPFAKPETWDISIPTKGFGEQHVGIMKNFVAAILDGAELVAPASEGIHSVELANAMLYSSFTDTTLELPIDAEAYEAHLKKLIANSTHVKKTDEKAGAVDMSGSFSR</sequence>
<proteinExistence type="predicted"/>
<dbReference type="InterPro" id="IPR036291">
    <property type="entry name" value="NAD(P)-bd_dom_sf"/>
</dbReference>
<gene>
    <name evidence="3" type="ORF">GCM10007047_01370</name>
</gene>
<dbReference type="GO" id="GO:0000166">
    <property type="term" value="F:nucleotide binding"/>
    <property type="evidence" value="ECO:0007669"/>
    <property type="project" value="InterPro"/>
</dbReference>
<evidence type="ECO:0000313" key="3">
    <source>
        <dbReference type="EMBL" id="GHB90371.1"/>
    </source>
</evidence>
<feature type="domain" description="Gfo/Idh/MocA-like oxidoreductase N-terminal" evidence="1">
    <location>
        <begin position="4"/>
        <end position="118"/>
    </location>
</feature>
<feature type="domain" description="GFO/IDH/MocA-like oxidoreductase" evidence="2">
    <location>
        <begin position="129"/>
        <end position="253"/>
    </location>
</feature>
<dbReference type="AlphaFoldDB" id="A0A8J3D941"/>
<reference evidence="3" key="2">
    <citation type="submission" date="2020-09" db="EMBL/GenBank/DDBJ databases">
        <authorList>
            <person name="Sun Q."/>
            <person name="Kim S."/>
        </authorList>
    </citation>
    <scope>NUCLEOTIDE SEQUENCE</scope>
    <source>
        <strain evidence="3">KCTC 12870</strain>
    </source>
</reference>
<dbReference type="InterPro" id="IPR000683">
    <property type="entry name" value="Gfo/Idh/MocA-like_OxRdtase_N"/>
</dbReference>
<dbReference type="Pfam" id="PF01408">
    <property type="entry name" value="GFO_IDH_MocA"/>
    <property type="match status" value="1"/>
</dbReference>
<accession>A0A8J3D941</accession>
<dbReference type="InterPro" id="IPR052515">
    <property type="entry name" value="Gfo/Idh/MocA_Oxidoreductase"/>
</dbReference>
<dbReference type="SUPFAM" id="SSF51735">
    <property type="entry name" value="NAD(P)-binding Rossmann-fold domains"/>
    <property type="match status" value="1"/>
</dbReference>
<dbReference type="RefSeq" id="WP_189510792.1">
    <property type="nucleotide sequence ID" value="NZ_BMXG01000001.1"/>
</dbReference>
<organism evidence="3 4">
    <name type="scientific">Cerasicoccus arenae</name>
    <dbReference type="NCBI Taxonomy" id="424488"/>
    <lineage>
        <taxon>Bacteria</taxon>
        <taxon>Pseudomonadati</taxon>
        <taxon>Verrucomicrobiota</taxon>
        <taxon>Opitutia</taxon>
        <taxon>Puniceicoccales</taxon>
        <taxon>Cerasicoccaceae</taxon>
        <taxon>Cerasicoccus</taxon>
    </lineage>
</organism>
<dbReference type="PANTHER" id="PTHR43249">
    <property type="entry name" value="UDP-N-ACETYL-2-AMINO-2-DEOXY-D-GLUCURONATE OXIDASE"/>
    <property type="match status" value="1"/>
</dbReference>
<dbReference type="EMBL" id="BMXG01000001">
    <property type="protein sequence ID" value="GHB90371.1"/>
    <property type="molecule type" value="Genomic_DNA"/>
</dbReference>
<evidence type="ECO:0000313" key="4">
    <source>
        <dbReference type="Proteomes" id="UP000642829"/>
    </source>
</evidence>
<dbReference type="SUPFAM" id="SSF55347">
    <property type="entry name" value="Glyceraldehyde-3-phosphate dehydrogenase-like, C-terminal domain"/>
    <property type="match status" value="1"/>
</dbReference>
<dbReference type="Proteomes" id="UP000642829">
    <property type="component" value="Unassembled WGS sequence"/>
</dbReference>
<dbReference type="Gene3D" id="3.40.50.720">
    <property type="entry name" value="NAD(P)-binding Rossmann-like Domain"/>
    <property type="match status" value="1"/>
</dbReference>
<name>A0A8J3D941_9BACT</name>
<dbReference type="Gene3D" id="3.30.360.10">
    <property type="entry name" value="Dihydrodipicolinate Reductase, domain 2"/>
    <property type="match status" value="1"/>
</dbReference>
<dbReference type="Pfam" id="PF22725">
    <property type="entry name" value="GFO_IDH_MocA_C3"/>
    <property type="match status" value="1"/>
</dbReference>
<evidence type="ECO:0000259" key="1">
    <source>
        <dbReference type="Pfam" id="PF01408"/>
    </source>
</evidence>
<reference evidence="3" key="1">
    <citation type="journal article" date="2014" name="Int. J. Syst. Evol. Microbiol.">
        <title>Complete genome sequence of Corynebacterium casei LMG S-19264T (=DSM 44701T), isolated from a smear-ripened cheese.</title>
        <authorList>
            <consortium name="US DOE Joint Genome Institute (JGI-PGF)"/>
            <person name="Walter F."/>
            <person name="Albersmeier A."/>
            <person name="Kalinowski J."/>
            <person name="Ruckert C."/>
        </authorList>
    </citation>
    <scope>NUCLEOTIDE SEQUENCE</scope>
    <source>
        <strain evidence="3">KCTC 12870</strain>
    </source>
</reference>
<protein>
    <submittedName>
        <fullName evidence="3">Oxidoreductase</fullName>
    </submittedName>
</protein>
<comment type="caution">
    <text evidence="3">The sequence shown here is derived from an EMBL/GenBank/DDBJ whole genome shotgun (WGS) entry which is preliminary data.</text>
</comment>
<evidence type="ECO:0000259" key="2">
    <source>
        <dbReference type="Pfam" id="PF22725"/>
    </source>
</evidence>
<dbReference type="InterPro" id="IPR055170">
    <property type="entry name" value="GFO_IDH_MocA-like_dom"/>
</dbReference>
<dbReference type="PANTHER" id="PTHR43249:SF1">
    <property type="entry name" value="D-GLUCOSIDE 3-DEHYDROGENASE"/>
    <property type="match status" value="1"/>
</dbReference>